<evidence type="ECO:0000313" key="3">
    <source>
        <dbReference type="EMBL" id="GAA3358313.1"/>
    </source>
</evidence>
<gene>
    <name evidence="3" type="ORF">GCM10020366_29900</name>
</gene>
<feature type="transmembrane region" description="Helical" evidence="2">
    <location>
        <begin position="81"/>
        <end position="99"/>
    </location>
</feature>
<evidence type="ECO:0008006" key="5">
    <source>
        <dbReference type="Google" id="ProtNLM"/>
    </source>
</evidence>
<feature type="transmembrane region" description="Helical" evidence="2">
    <location>
        <begin position="20"/>
        <end position="42"/>
    </location>
</feature>
<dbReference type="Proteomes" id="UP001500483">
    <property type="component" value="Unassembled WGS sequence"/>
</dbReference>
<feature type="transmembrane region" description="Helical" evidence="2">
    <location>
        <begin position="48"/>
        <end position="69"/>
    </location>
</feature>
<feature type="compositionally biased region" description="Pro residues" evidence="1">
    <location>
        <begin position="567"/>
        <end position="584"/>
    </location>
</feature>
<feature type="compositionally biased region" description="Low complexity" evidence="1">
    <location>
        <begin position="493"/>
        <end position="525"/>
    </location>
</feature>
<keyword evidence="2" id="KW-0472">Membrane</keyword>
<dbReference type="InterPro" id="IPR026898">
    <property type="entry name" value="PrsW"/>
</dbReference>
<keyword evidence="4" id="KW-1185">Reference proteome</keyword>
<keyword evidence="2" id="KW-0812">Transmembrane</keyword>
<evidence type="ECO:0000313" key="4">
    <source>
        <dbReference type="Proteomes" id="UP001500483"/>
    </source>
</evidence>
<organism evidence="3 4">
    <name type="scientific">Saccharopolyspora gregorii</name>
    <dbReference type="NCBI Taxonomy" id="33914"/>
    <lineage>
        <taxon>Bacteria</taxon>
        <taxon>Bacillati</taxon>
        <taxon>Actinomycetota</taxon>
        <taxon>Actinomycetes</taxon>
        <taxon>Pseudonocardiales</taxon>
        <taxon>Pseudonocardiaceae</taxon>
        <taxon>Saccharopolyspora</taxon>
    </lineage>
</organism>
<feature type="transmembrane region" description="Helical" evidence="2">
    <location>
        <begin position="246"/>
        <end position="270"/>
    </location>
</feature>
<reference evidence="4" key="1">
    <citation type="journal article" date="2019" name="Int. J. Syst. Evol. Microbiol.">
        <title>The Global Catalogue of Microorganisms (GCM) 10K type strain sequencing project: providing services to taxonomists for standard genome sequencing and annotation.</title>
        <authorList>
            <consortium name="The Broad Institute Genomics Platform"/>
            <consortium name="The Broad Institute Genome Sequencing Center for Infectious Disease"/>
            <person name="Wu L."/>
            <person name="Ma J."/>
        </authorList>
    </citation>
    <scope>NUCLEOTIDE SEQUENCE [LARGE SCALE GENOMIC DNA]</scope>
    <source>
        <strain evidence="4">JCM 9687</strain>
    </source>
</reference>
<sequence>MPALSPRSILEGRSSDRVPLPFIIGLIGCGLCTLLAVAYYLLTGGVLSTVLSGLLALPTVVVLVALVLLMDRLEPEPRVNLLLAFAWGAGVAIVGSFLVNTLGGSLLHPVYGPELGRVLTASVIAPVVEESFKGFFLLLMLWFRRFEIDGPTDGLVYAGLCALGFAFVENVLYYQTGLLENGSAVAGTVLVRGVIAPLGHPIYTAMTGLGVAYAARSRGSGRGFAVVGGWVAAVLLHALWNFSSTFGYGGLALAYLVELGVLVALVLVVIRDRQRLIGLIGTHLPPYIPSGLVHDVDVRMLATMNGRRRARTWARMQAGLPGARAMADYQLAATELALLHDHATRATIPVELFHSRRDAILGLMRVARNAFFQRRPLPQVAPPPWAGAHQSGFFRTSELATTRMPVYRPAPTPPPPPPGPLAVLRTRKMRTVASGGRPGAGAGGSPQPSDPEARTARYSNPLRPSTPRSDSRRANPRSASSQRSTPQPPNSPSPSSQPANPQQSSPQSPSSQPPSSQSPNPHQSSPQPPSPQQSNPQPSNPQQPVAQQPGPRRQNPRQPGDRRPGPQQGPPGPPTPPPNHPPRP</sequence>
<evidence type="ECO:0000256" key="1">
    <source>
        <dbReference type="SAM" id="MobiDB-lite"/>
    </source>
</evidence>
<evidence type="ECO:0000256" key="2">
    <source>
        <dbReference type="SAM" id="Phobius"/>
    </source>
</evidence>
<feature type="transmembrane region" description="Helical" evidence="2">
    <location>
        <begin position="222"/>
        <end position="240"/>
    </location>
</feature>
<accession>A0ABP6RP02</accession>
<dbReference type="EMBL" id="BAAAYK010000038">
    <property type="protein sequence ID" value="GAA3358313.1"/>
    <property type="molecule type" value="Genomic_DNA"/>
</dbReference>
<feature type="transmembrane region" description="Helical" evidence="2">
    <location>
        <begin position="155"/>
        <end position="174"/>
    </location>
</feature>
<dbReference type="RefSeq" id="WP_344927181.1">
    <property type="nucleotide sequence ID" value="NZ_BAAAYK010000038.1"/>
</dbReference>
<dbReference type="PANTHER" id="PTHR36844:SF1">
    <property type="entry name" value="PROTEASE PRSW"/>
    <property type="match status" value="1"/>
</dbReference>
<proteinExistence type="predicted"/>
<dbReference type="PROSITE" id="PS51257">
    <property type="entry name" value="PROKAR_LIPOPROTEIN"/>
    <property type="match status" value="1"/>
</dbReference>
<protein>
    <recommendedName>
        <fullName evidence="5">PrsW family intramembrane metalloprotease</fullName>
    </recommendedName>
</protein>
<feature type="transmembrane region" description="Helical" evidence="2">
    <location>
        <begin position="194"/>
        <end position="215"/>
    </location>
</feature>
<feature type="transmembrane region" description="Helical" evidence="2">
    <location>
        <begin position="119"/>
        <end position="143"/>
    </location>
</feature>
<name>A0ABP6RP02_9PSEU</name>
<dbReference type="Pfam" id="PF13367">
    <property type="entry name" value="PrsW-protease"/>
    <property type="match status" value="1"/>
</dbReference>
<comment type="caution">
    <text evidence="3">The sequence shown here is derived from an EMBL/GenBank/DDBJ whole genome shotgun (WGS) entry which is preliminary data.</text>
</comment>
<feature type="region of interest" description="Disordered" evidence="1">
    <location>
        <begin position="433"/>
        <end position="584"/>
    </location>
</feature>
<dbReference type="PANTHER" id="PTHR36844">
    <property type="entry name" value="PROTEASE PRSW"/>
    <property type="match status" value="1"/>
</dbReference>
<keyword evidence="2" id="KW-1133">Transmembrane helix</keyword>
<feature type="compositionally biased region" description="Low complexity" evidence="1">
    <location>
        <begin position="532"/>
        <end position="558"/>
    </location>
</feature>